<keyword evidence="18" id="KW-1185">Reference proteome</keyword>
<dbReference type="PROSITE" id="PS50857">
    <property type="entry name" value="COX2_CUA"/>
    <property type="match status" value="1"/>
</dbReference>
<comment type="subcellular location">
    <subcellularLocation>
        <location evidence="1">Membrane</location>
        <topology evidence="1">Multi-pass membrane protein</topology>
    </subcellularLocation>
</comment>
<evidence type="ECO:0000256" key="3">
    <source>
        <dbReference type="ARBA" id="ARBA00012949"/>
    </source>
</evidence>
<comment type="catalytic activity">
    <reaction evidence="14">
        <text>4 Fe(II)-[cytochrome c] + O2 + 8 H(+)(in) = 4 Fe(III)-[cytochrome c] + 2 H2O + 4 H(+)(out)</text>
        <dbReference type="Rhea" id="RHEA:11436"/>
        <dbReference type="Rhea" id="RHEA-COMP:10350"/>
        <dbReference type="Rhea" id="RHEA-COMP:14399"/>
        <dbReference type="ChEBI" id="CHEBI:15377"/>
        <dbReference type="ChEBI" id="CHEBI:15378"/>
        <dbReference type="ChEBI" id="CHEBI:15379"/>
        <dbReference type="ChEBI" id="CHEBI:29033"/>
        <dbReference type="ChEBI" id="CHEBI:29034"/>
        <dbReference type="EC" id="7.1.1.9"/>
    </reaction>
</comment>
<comment type="similarity">
    <text evidence="2">Belongs to the cytochrome c oxidase subunit 2 family.</text>
</comment>
<feature type="domain" description="Cytochrome oxidase subunit II copper A binding" evidence="16">
    <location>
        <begin position="140"/>
        <end position="254"/>
    </location>
</feature>
<dbReference type="GO" id="GO:0016020">
    <property type="term" value="C:membrane"/>
    <property type="evidence" value="ECO:0007669"/>
    <property type="project" value="UniProtKB-SubCell"/>
</dbReference>
<evidence type="ECO:0000256" key="9">
    <source>
        <dbReference type="ARBA" id="ARBA00022989"/>
    </source>
</evidence>
<evidence type="ECO:0000256" key="12">
    <source>
        <dbReference type="ARBA" id="ARBA00024688"/>
    </source>
</evidence>
<keyword evidence="8" id="KW-0249">Electron transport</keyword>
<dbReference type="OrthoDB" id="9773456at2"/>
<dbReference type="InterPro" id="IPR008972">
    <property type="entry name" value="Cupredoxin"/>
</dbReference>
<keyword evidence="4" id="KW-0813">Transport</keyword>
<evidence type="ECO:0000256" key="14">
    <source>
        <dbReference type="ARBA" id="ARBA00047816"/>
    </source>
</evidence>
<dbReference type="GO" id="GO:0004129">
    <property type="term" value="F:cytochrome-c oxidase activity"/>
    <property type="evidence" value="ECO:0007669"/>
    <property type="project" value="UniProtKB-EC"/>
</dbReference>
<reference evidence="18" key="1">
    <citation type="submission" date="2018-12" db="EMBL/GenBank/DDBJ databases">
        <title>Tengunoibacter tsumagoiensis gen. nov., sp. nov., Dictyobacter kobayashii sp. nov., D. alpinus sp. nov., and D. joshuensis sp. nov. and description of Dictyobacteraceae fam. nov. within the order Ktedonobacterales isolated from Tengu-no-mugimeshi.</title>
        <authorList>
            <person name="Wang C.M."/>
            <person name="Zheng Y."/>
            <person name="Sakai Y."/>
            <person name="Toyoda A."/>
            <person name="Minakuchi Y."/>
            <person name="Abe K."/>
            <person name="Yokota A."/>
            <person name="Yabe S."/>
        </authorList>
    </citation>
    <scope>NUCLEOTIDE SEQUENCE [LARGE SCALE GENOMIC DNA]</scope>
    <source>
        <strain evidence="18">S-27</strain>
    </source>
</reference>
<evidence type="ECO:0000313" key="18">
    <source>
        <dbReference type="Proteomes" id="UP000287224"/>
    </source>
</evidence>
<evidence type="ECO:0000256" key="5">
    <source>
        <dbReference type="ARBA" id="ARBA00022692"/>
    </source>
</evidence>
<dbReference type="AlphaFoldDB" id="A0A401ZIP6"/>
<dbReference type="InterPro" id="IPR036257">
    <property type="entry name" value="Cyt_c_oxidase_su2_TM_sf"/>
</dbReference>
<dbReference type="EMBL" id="BIFQ01000001">
    <property type="protein sequence ID" value="GCE06731.1"/>
    <property type="molecule type" value="Genomic_DNA"/>
</dbReference>
<keyword evidence="10" id="KW-0186">Copper</keyword>
<dbReference type="GO" id="GO:0005507">
    <property type="term" value="F:copper ion binding"/>
    <property type="evidence" value="ECO:0007669"/>
    <property type="project" value="InterPro"/>
</dbReference>
<comment type="function">
    <text evidence="12">Subunits I and II form the functional core of the enzyme complex. Electrons originating in cytochrome c are transferred via heme a and Cu(A) to the binuclear center formed by heme a3 and Cu(B).</text>
</comment>
<dbReference type="PANTHER" id="PTHR22888:SF9">
    <property type="entry name" value="CYTOCHROME C OXIDASE SUBUNIT 2"/>
    <property type="match status" value="1"/>
</dbReference>
<keyword evidence="6" id="KW-0479">Metal-binding</keyword>
<comment type="caution">
    <text evidence="17">The sequence shown here is derived from an EMBL/GenBank/DDBJ whole genome shotgun (WGS) entry which is preliminary data.</text>
</comment>
<evidence type="ECO:0000256" key="1">
    <source>
        <dbReference type="ARBA" id="ARBA00004141"/>
    </source>
</evidence>
<evidence type="ECO:0000256" key="13">
    <source>
        <dbReference type="ARBA" id="ARBA00031399"/>
    </source>
</evidence>
<feature type="transmembrane region" description="Helical" evidence="15">
    <location>
        <begin position="64"/>
        <end position="89"/>
    </location>
</feature>
<dbReference type="RefSeq" id="WP_126597644.1">
    <property type="nucleotide sequence ID" value="NZ_BIFQ01000001.1"/>
</dbReference>
<dbReference type="InterPro" id="IPR002429">
    <property type="entry name" value="CcO_II-like_C"/>
</dbReference>
<evidence type="ECO:0000256" key="7">
    <source>
        <dbReference type="ARBA" id="ARBA00022967"/>
    </source>
</evidence>
<feature type="transmembrane region" description="Helical" evidence="15">
    <location>
        <begin position="27"/>
        <end position="52"/>
    </location>
</feature>
<dbReference type="PROSITE" id="PS00078">
    <property type="entry name" value="COX2"/>
    <property type="match status" value="1"/>
</dbReference>
<dbReference type="InterPro" id="IPR045187">
    <property type="entry name" value="CcO_II"/>
</dbReference>
<dbReference type="PRINTS" id="PR01166">
    <property type="entry name" value="CYCOXIDASEII"/>
</dbReference>
<protein>
    <recommendedName>
        <fullName evidence="3">cytochrome-c oxidase</fullName>
        <ecNumber evidence="3">7.1.1.9</ecNumber>
    </recommendedName>
    <alternativeName>
        <fullName evidence="13">Cytochrome aa3 subunit 2</fullName>
    </alternativeName>
</protein>
<evidence type="ECO:0000256" key="2">
    <source>
        <dbReference type="ARBA" id="ARBA00007866"/>
    </source>
</evidence>
<dbReference type="Gene3D" id="2.60.40.420">
    <property type="entry name" value="Cupredoxins - blue copper proteins"/>
    <property type="match status" value="1"/>
</dbReference>
<keyword evidence="7" id="KW-1278">Translocase</keyword>
<proteinExistence type="inferred from homology"/>
<evidence type="ECO:0000256" key="6">
    <source>
        <dbReference type="ARBA" id="ARBA00022723"/>
    </source>
</evidence>
<keyword evidence="11 15" id="KW-0472">Membrane</keyword>
<evidence type="ECO:0000256" key="4">
    <source>
        <dbReference type="ARBA" id="ARBA00022448"/>
    </source>
</evidence>
<gene>
    <name evidence="17" type="ORF">KDAU_40600</name>
</gene>
<dbReference type="Proteomes" id="UP000287224">
    <property type="component" value="Unassembled WGS sequence"/>
</dbReference>
<dbReference type="Gene3D" id="1.10.287.90">
    <property type="match status" value="1"/>
</dbReference>
<dbReference type="InterPro" id="IPR001505">
    <property type="entry name" value="Copper_CuA"/>
</dbReference>
<name>A0A401ZIP6_9CHLR</name>
<dbReference type="Pfam" id="PF00116">
    <property type="entry name" value="COX2"/>
    <property type="match status" value="1"/>
</dbReference>
<evidence type="ECO:0000259" key="16">
    <source>
        <dbReference type="PROSITE" id="PS50857"/>
    </source>
</evidence>
<evidence type="ECO:0000256" key="8">
    <source>
        <dbReference type="ARBA" id="ARBA00022982"/>
    </source>
</evidence>
<accession>A0A401ZIP6</accession>
<evidence type="ECO:0000256" key="11">
    <source>
        <dbReference type="ARBA" id="ARBA00023136"/>
    </source>
</evidence>
<evidence type="ECO:0000313" key="17">
    <source>
        <dbReference type="EMBL" id="GCE06731.1"/>
    </source>
</evidence>
<dbReference type="SUPFAM" id="SSF49503">
    <property type="entry name" value="Cupredoxins"/>
    <property type="match status" value="1"/>
</dbReference>
<keyword evidence="5 15" id="KW-0812">Transmembrane</keyword>
<feature type="transmembrane region" description="Helical" evidence="15">
    <location>
        <begin position="110"/>
        <end position="132"/>
    </location>
</feature>
<dbReference type="EC" id="7.1.1.9" evidence="3"/>
<organism evidence="17 18">
    <name type="scientific">Dictyobacter aurantiacus</name>
    <dbReference type="NCBI Taxonomy" id="1936993"/>
    <lineage>
        <taxon>Bacteria</taxon>
        <taxon>Bacillati</taxon>
        <taxon>Chloroflexota</taxon>
        <taxon>Ktedonobacteria</taxon>
        <taxon>Ktedonobacterales</taxon>
        <taxon>Dictyobacteraceae</taxon>
        <taxon>Dictyobacter</taxon>
    </lineage>
</organism>
<evidence type="ECO:0000256" key="15">
    <source>
        <dbReference type="SAM" id="Phobius"/>
    </source>
</evidence>
<dbReference type="GO" id="GO:0042773">
    <property type="term" value="P:ATP synthesis coupled electron transport"/>
    <property type="evidence" value="ECO:0007669"/>
    <property type="project" value="TreeGrafter"/>
</dbReference>
<sequence>MSEENVERITEGMPPVRGEARHLRRALIIWALLSIIGTVAAVFLVPLLLPVAADDFDAADNGTLVVFTALAVPVALFVFVFLGYSLLAFRVRERPSGAGAPLHPTPALQFGWLCVTGLLCLFLVIWGLLASYQRTVAAPSNTLVIQVTGQQWLWNFSYPQYSASTRGQVIELPVNRPVEFQVSSKDVLHGFAIRALGIRVDANPGQVTSTPAVAPTRIGHYSVACVELCGLYHSYMWSAVDVVSDSDFNAWIVSQGGHV</sequence>
<keyword evidence="9 15" id="KW-1133">Transmembrane helix</keyword>
<evidence type="ECO:0000256" key="10">
    <source>
        <dbReference type="ARBA" id="ARBA00023008"/>
    </source>
</evidence>
<dbReference type="PANTHER" id="PTHR22888">
    <property type="entry name" value="CYTOCHROME C OXIDASE, SUBUNIT II"/>
    <property type="match status" value="1"/>
</dbReference>